<comment type="caution">
    <text evidence="2">The sequence shown here is derived from an EMBL/GenBank/DDBJ whole genome shotgun (WGS) entry which is preliminary data.</text>
</comment>
<organism evidence="2 3">
    <name type="scientific">Tremella mesenterica</name>
    <name type="common">Jelly fungus</name>
    <dbReference type="NCBI Taxonomy" id="5217"/>
    <lineage>
        <taxon>Eukaryota</taxon>
        <taxon>Fungi</taxon>
        <taxon>Dikarya</taxon>
        <taxon>Basidiomycota</taxon>
        <taxon>Agaricomycotina</taxon>
        <taxon>Tremellomycetes</taxon>
        <taxon>Tremellales</taxon>
        <taxon>Tremellaceae</taxon>
        <taxon>Tremella</taxon>
    </lineage>
</organism>
<dbReference type="AlphaFoldDB" id="A0A4Q1BJ18"/>
<dbReference type="Proteomes" id="UP000289152">
    <property type="component" value="Unassembled WGS sequence"/>
</dbReference>
<evidence type="ECO:0000313" key="2">
    <source>
        <dbReference type="EMBL" id="RXK37592.1"/>
    </source>
</evidence>
<gene>
    <name evidence="2" type="ORF">M231_05134</name>
</gene>
<dbReference type="EMBL" id="SDIL01000065">
    <property type="protein sequence ID" value="RXK37592.1"/>
    <property type="molecule type" value="Genomic_DNA"/>
</dbReference>
<evidence type="ECO:0000256" key="1">
    <source>
        <dbReference type="SAM" id="MobiDB-lite"/>
    </source>
</evidence>
<protein>
    <submittedName>
        <fullName evidence="2">Uncharacterized protein</fullName>
    </submittedName>
</protein>
<name>A0A4Q1BJ18_TREME</name>
<proteinExistence type="predicted"/>
<evidence type="ECO:0000313" key="3">
    <source>
        <dbReference type="Proteomes" id="UP000289152"/>
    </source>
</evidence>
<reference evidence="2 3" key="1">
    <citation type="submission" date="2016-06" db="EMBL/GenBank/DDBJ databases">
        <title>Evolution of pathogenesis and genome organization in the Tremellales.</title>
        <authorList>
            <person name="Cuomo C."/>
            <person name="Litvintseva A."/>
            <person name="Heitman J."/>
            <person name="Chen Y."/>
            <person name="Sun S."/>
            <person name="Springer D."/>
            <person name="Dromer F."/>
            <person name="Young S."/>
            <person name="Zeng Q."/>
            <person name="Chapman S."/>
            <person name="Gujja S."/>
            <person name="Saif S."/>
            <person name="Birren B."/>
        </authorList>
    </citation>
    <scope>NUCLEOTIDE SEQUENCE [LARGE SCALE GENOMIC DNA]</scope>
    <source>
        <strain evidence="2 3">ATCC 28783</strain>
    </source>
</reference>
<keyword evidence="3" id="KW-1185">Reference proteome</keyword>
<dbReference type="InParanoid" id="A0A4Q1BJ18"/>
<sequence>MSTDIQELTDAAAEWMCLVAESMYLETYPGMTDHKDDWTMGELGKPNGNPDEIIQVRPFEEEIQAAKGKLDTLYSTADWSARARTKEYLNRTHQLMHRKRNDEKKFFNFVIKLAGDNGILLQKLDQDDASLNSPGDGLWTGKTSTGNDGSQAQVTEPDVEPTDSQNDDERRQWLLGILNEGQIDGEGEDERQNESA</sequence>
<accession>A0A4Q1BJ18</accession>
<feature type="region of interest" description="Disordered" evidence="1">
    <location>
        <begin position="132"/>
        <end position="196"/>
    </location>
</feature>
<dbReference type="VEuPathDB" id="FungiDB:TREMEDRAFT_63219"/>
<feature type="compositionally biased region" description="Polar residues" evidence="1">
    <location>
        <begin position="141"/>
        <end position="154"/>
    </location>
</feature>